<gene>
    <name evidence="2" type="ORF">L596_025480</name>
</gene>
<accession>A0A4U5M7X1</accession>
<feature type="compositionally biased region" description="Basic and acidic residues" evidence="1">
    <location>
        <begin position="174"/>
        <end position="249"/>
    </location>
</feature>
<evidence type="ECO:0000313" key="2">
    <source>
        <dbReference type="EMBL" id="TKR65016.1"/>
    </source>
</evidence>
<dbReference type="PANTHER" id="PTHR21515:SF4">
    <property type="entry name" value="CYLICIN HOMOLOGUE-RELATED"/>
    <property type="match status" value="1"/>
</dbReference>
<reference evidence="2 3" key="2">
    <citation type="journal article" date="2019" name="G3 (Bethesda)">
        <title>Hybrid Assembly of the Genome of the Entomopathogenic Nematode Steinernema carpocapsae Identifies the X-Chromosome.</title>
        <authorList>
            <person name="Serra L."/>
            <person name="Macchietto M."/>
            <person name="Macias-Munoz A."/>
            <person name="McGill C.J."/>
            <person name="Rodriguez I.M."/>
            <person name="Rodriguez B."/>
            <person name="Murad R."/>
            <person name="Mortazavi A."/>
        </authorList>
    </citation>
    <scope>NUCLEOTIDE SEQUENCE [LARGE SCALE GENOMIC DNA]</scope>
    <source>
        <strain evidence="2 3">ALL</strain>
    </source>
</reference>
<protein>
    <submittedName>
        <fullName evidence="2">Uncharacterized protein</fullName>
    </submittedName>
</protein>
<feature type="region of interest" description="Disordered" evidence="1">
    <location>
        <begin position="131"/>
        <end position="295"/>
    </location>
</feature>
<name>A0A4U5M7X1_STECR</name>
<dbReference type="Proteomes" id="UP000298663">
    <property type="component" value="Unassembled WGS sequence"/>
</dbReference>
<comment type="caution">
    <text evidence="2">The sequence shown here is derived from an EMBL/GenBank/DDBJ whole genome shotgun (WGS) entry which is preliminary data.</text>
</comment>
<organism evidence="2 3">
    <name type="scientific">Steinernema carpocapsae</name>
    <name type="common">Entomopathogenic nematode</name>
    <dbReference type="NCBI Taxonomy" id="34508"/>
    <lineage>
        <taxon>Eukaryota</taxon>
        <taxon>Metazoa</taxon>
        <taxon>Ecdysozoa</taxon>
        <taxon>Nematoda</taxon>
        <taxon>Chromadorea</taxon>
        <taxon>Rhabditida</taxon>
        <taxon>Tylenchina</taxon>
        <taxon>Panagrolaimomorpha</taxon>
        <taxon>Strongyloidoidea</taxon>
        <taxon>Steinernematidae</taxon>
        <taxon>Steinernema</taxon>
    </lineage>
</organism>
<dbReference type="PANTHER" id="PTHR21515">
    <property type="entry name" value="MAJOR SPERM PROTEIN"/>
    <property type="match status" value="1"/>
</dbReference>
<reference evidence="2 3" key="1">
    <citation type="journal article" date="2015" name="Genome Biol.">
        <title>Comparative genomics of Steinernema reveals deeply conserved gene regulatory networks.</title>
        <authorList>
            <person name="Dillman A.R."/>
            <person name="Macchietto M."/>
            <person name="Porter C.F."/>
            <person name="Rogers A."/>
            <person name="Williams B."/>
            <person name="Antoshechkin I."/>
            <person name="Lee M.M."/>
            <person name="Goodwin Z."/>
            <person name="Lu X."/>
            <person name="Lewis E.E."/>
            <person name="Goodrich-Blair H."/>
            <person name="Stock S.P."/>
            <person name="Adams B.J."/>
            <person name="Sternberg P.W."/>
            <person name="Mortazavi A."/>
        </authorList>
    </citation>
    <scope>NUCLEOTIDE SEQUENCE [LARGE SCALE GENOMIC DNA]</scope>
    <source>
        <strain evidence="2 3">ALL</strain>
    </source>
</reference>
<feature type="compositionally biased region" description="Low complexity" evidence="1">
    <location>
        <begin position="156"/>
        <end position="165"/>
    </location>
</feature>
<evidence type="ECO:0000256" key="1">
    <source>
        <dbReference type="SAM" id="MobiDB-lite"/>
    </source>
</evidence>
<keyword evidence="3" id="KW-1185">Reference proteome</keyword>
<proteinExistence type="predicted"/>
<evidence type="ECO:0000313" key="3">
    <source>
        <dbReference type="Proteomes" id="UP000298663"/>
    </source>
</evidence>
<dbReference type="AlphaFoldDB" id="A0A4U5M7X1"/>
<sequence>MRLHRPLLVRAEGLKEGLAWARVYPDRLCLLDVSSLSARRLIISRLQTFQTRQRLRNAEPSSGSLTWLVIPRFERSCASPPLLARLPKTSRSSCDLRTPEMDVASTLPWTLFSLLLNAVLLAAAFAGCAGKKAPPPNQSAKDIAVDSTKTVPPAPSVSSQAASAAPAPPPATAKAEEKKEEKPAEKSKIKEKSPEKSKASAPKSQKEVNSEVKKEEEKPKTKSKNDEKDVAEKPKDEKPKSEKKSEKQTKSAKSAKSVKTKKEGVKDADEEGDGYEACPEMTAEQLAKIAEEAGK</sequence>
<dbReference type="EMBL" id="AZBU02000009">
    <property type="protein sequence ID" value="TKR65016.1"/>
    <property type="molecule type" value="Genomic_DNA"/>
</dbReference>